<evidence type="ECO:0000313" key="2">
    <source>
        <dbReference type="Proteomes" id="UP001430953"/>
    </source>
</evidence>
<gene>
    <name evidence="1" type="ORF">PUN28_007703</name>
</gene>
<dbReference type="AlphaFoldDB" id="A0AAW2FYV0"/>
<organism evidence="1 2">
    <name type="scientific">Cardiocondyla obscurior</name>
    <dbReference type="NCBI Taxonomy" id="286306"/>
    <lineage>
        <taxon>Eukaryota</taxon>
        <taxon>Metazoa</taxon>
        <taxon>Ecdysozoa</taxon>
        <taxon>Arthropoda</taxon>
        <taxon>Hexapoda</taxon>
        <taxon>Insecta</taxon>
        <taxon>Pterygota</taxon>
        <taxon>Neoptera</taxon>
        <taxon>Endopterygota</taxon>
        <taxon>Hymenoptera</taxon>
        <taxon>Apocrita</taxon>
        <taxon>Aculeata</taxon>
        <taxon>Formicoidea</taxon>
        <taxon>Formicidae</taxon>
        <taxon>Myrmicinae</taxon>
        <taxon>Cardiocondyla</taxon>
    </lineage>
</organism>
<proteinExistence type="predicted"/>
<evidence type="ECO:0000313" key="1">
    <source>
        <dbReference type="EMBL" id="KAL0119362.1"/>
    </source>
</evidence>
<dbReference type="Proteomes" id="UP001430953">
    <property type="component" value="Unassembled WGS sequence"/>
</dbReference>
<dbReference type="EMBL" id="JADYXP020000007">
    <property type="protein sequence ID" value="KAL0119362.1"/>
    <property type="molecule type" value="Genomic_DNA"/>
</dbReference>
<sequence>MEPLFDLCVNDINVLLPYIKNRLMSGNAQVSATKKILKLLKMTGDSERGVVVQELVKFDVISTMCDVMQTSDEDFVKIVLECFDILSNYKEFYENRAAILAVQAMLRLCYCINKSLKDLTLLEKLVQSIWDVLVRSLKLNVNLDTDCIFQQVVFFVKNLNLQNLPKNKLKFAAATILNIVLQKQAVLDENTDVEMIIDICHNALKSMIQIFKYNDDDDIILIAADTLCSTCASSSRFCLMQDVKEQSQVELKTCEKKDDLEIYVYDTMMDILIPYIKTANLSRIDLNGFYRNFIFCLNNMYQMKNCNKDNLSNHLTNNGYLKHFLYLTTKISENLRRSICILLSRVLSILGKTAFSIETEKLANSLHQSLLELPKDSSKWSEASKKDGTTLIILLYYHFLGTQECDVVSLESLVARIMILPKSMPISDLILKPLWLIFAAASLSQPHPNLIYQYENAVNRLTSILQHSEVSEYYTHHIDLLRYCLKCPNISPDLLKSVLNLWLIESDGDIKPLIFCCDKIVQHLLIVIHGGYPKPIVDAAVKGLRHLMQIVKDDEQLTDQVANIMWRILPDILASYHSDDVVHVETALELANNIRPSTIPVAFVIRSAYNIINIILKKNVDLTFMTLILSQAYILLEAAMSCKSFEVIEAYINNLWLLKQLYQYGFSKQRSELSTASIKLLTFIIYCQKESSVQCQKPLTIQIKNLVELLTYARESPGCIINGIQFICKLLTSNDDGSAVILQNIATDVDDMYLINLYEIHHTIHAQGHPLTQDIICQSLVTLLRFCNDKAAKLMSYLCTVMSTYDLIFSTQHPSCHFVEFVTTWLHYRKANCNDIPWNPKALFKTPFDEVLDKLKEYLKILNNKGMKDDYLILKISVNNTLQYPIINKITQFIKLIL</sequence>
<reference evidence="1 2" key="1">
    <citation type="submission" date="2023-03" db="EMBL/GenBank/DDBJ databases">
        <title>High recombination rates correlate with genetic variation in Cardiocondyla obscurior ants.</title>
        <authorList>
            <person name="Errbii M."/>
        </authorList>
    </citation>
    <scope>NUCLEOTIDE SEQUENCE [LARGE SCALE GENOMIC DNA]</scope>
    <source>
        <strain evidence="1">Alpha-2009</strain>
        <tissue evidence="1">Whole body</tissue>
    </source>
</reference>
<protein>
    <submittedName>
        <fullName evidence="1">Uncharacterized protein</fullName>
    </submittedName>
</protein>
<accession>A0AAW2FYV0</accession>
<keyword evidence="2" id="KW-1185">Reference proteome</keyword>
<comment type="caution">
    <text evidence="1">The sequence shown here is derived from an EMBL/GenBank/DDBJ whole genome shotgun (WGS) entry which is preliminary data.</text>
</comment>
<name>A0AAW2FYV0_9HYME</name>